<proteinExistence type="predicted"/>
<sequence length="37" mass="4428">MFGCGFHSIVILGIILLIKENLYREWNLKRRIFACFI</sequence>
<accession>D2PJM2</accession>
<dbReference type="KEGG" id="sii:LD85_1305"/>
<keyword evidence="1" id="KW-0812">Transmembrane</keyword>
<dbReference type="HOGENOM" id="CLU_3338656_0_0_2"/>
<keyword evidence="1" id="KW-0472">Membrane</keyword>
<gene>
    <name evidence="2" type="ordered locus">LD85_1305</name>
</gene>
<evidence type="ECO:0000313" key="3">
    <source>
        <dbReference type="Proteomes" id="UP000001404"/>
    </source>
</evidence>
<reference evidence="3" key="1">
    <citation type="journal article" date="2009" name="Proc. Natl. Acad. Sci. U.S.A.">
        <title>Biogeography of the Sulfolobus islandicus pan-genome.</title>
        <authorList>
            <person name="Reno M.L."/>
            <person name="Held N.L."/>
            <person name="Fields C.J."/>
            <person name="Burke P.V."/>
            <person name="Whitaker R.J."/>
        </authorList>
    </citation>
    <scope>NUCLEOTIDE SEQUENCE [LARGE SCALE GENOMIC DNA]</scope>
    <source>
        <strain evidence="3">L.D.8.5 / Lassen #2</strain>
    </source>
</reference>
<protein>
    <submittedName>
        <fullName evidence="2">Uncharacterized protein</fullName>
    </submittedName>
</protein>
<keyword evidence="1" id="KW-1133">Transmembrane helix</keyword>
<evidence type="ECO:0000313" key="2">
    <source>
        <dbReference type="EMBL" id="ADB86975.1"/>
    </source>
</evidence>
<evidence type="ECO:0000256" key="1">
    <source>
        <dbReference type="SAM" id="Phobius"/>
    </source>
</evidence>
<feature type="transmembrane region" description="Helical" evidence="1">
    <location>
        <begin position="6"/>
        <end position="23"/>
    </location>
</feature>
<dbReference type="Proteomes" id="UP000001404">
    <property type="component" value="Chromosome"/>
</dbReference>
<dbReference type="AlphaFoldDB" id="D2PJM2"/>
<name>D2PJM2_SACI9</name>
<organism evidence="2 3">
    <name type="scientific">Saccharolobus islandicus (strain L.D.8.5 / Lassen #2)</name>
    <name type="common">Sulfolobus islandicus</name>
    <dbReference type="NCBI Taxonomy" id="425944"/>
    <lineage>
        <taxon>Archaea</taxon>
        <taxon>Thermoproteota</taxon>
        <taxon>Thermoprotei</taxon>
        <taxon>Sulfolobales</taxon>
        <taxon>Sulfolobaceae</taxon>
        <taxon>Saccharolobus</taxon>
    </lineage>
</organism>
<dbReference type="EMBL" id="CP001731">
    <property type="protein sequence ID" value="ADB86975.1"/>
    <property type="molecule type" value="Genomic_DNA"/>
</dbReference>